<dbReference type="EMBL" id="JAPEUY010000003">
    <property type="protein sequence ID" value="KAJ4375232.1"/>
    <property type="molecule type" value="Genomic_DNA"/>
</dbReference>
<evidence type="ECO:0000313" key="12">
    <source>
        <dbReference type="EMBL" id="KAJ4375232.1"/>
    </source>
</evidence>
<sequence>MAFYVFALANLIAAGFSPIQDCDEVFNYWEPSHYLNHGYGLQTWEYSPEYAIRSWTYTGIHSLFIWISTFPLKALGYGNSKVAEFYFLRTLLALLCALCQTRLFSVISRTFNPRVALFFMIAMVISPGMYHAAPAYLPSSFAMYTTMLGFSAFMDWSHGIKTSQGVMWFGLGSILGWPFAGALVIPFVVEEILLAAITGEVIGAFWRLLQGAGRSLIILALQTAIDSAFYKKFTCVPFNIVLYNVFSGGSKGPDIYGVEPWHFYIRNLALNFNIWFFLALAALPLLLVQHIGFQKAVSKQTLIRSIVFASPFYLWVAIFTAQPHKEERFMYPAYPALALNAAISLHILLANFGSTDPRHLVSKIPPQLKLAIVSIPLLLSFNIGVLRTFGTLTAYSAPLNVYKPLQNAGAARPGDTVCLSKEWYRFPSSYKLPHQVRAKFVKSEFSGLLPGEFSEANIGFGHFPGTWLVPIGMNDENQEDPGKYIDVDQCNFLVDSRLPGTPPTVLEPDYISDTEHWEILKCVPFLDASRTHLIGRLLWIPDFPFIPTRFRRKWGDYCLLQRKASGSKGLHA</sequence>
<evidence type="ECO:0000256" key="2">
    <source>
        <dbReference type="ARBA" id="ARBA00004922"/>
    </source>
</evidence>
<keyword evidence="9 10" id="KW-0472">Membrane</keyword>
<dbReference type="EC" id="2.4.1.-" evidence="10"/>
<protein>
    <recommendedName>
        <fullName evidence="10">Mannosyltransferase</fullName>
        <ecNumber evidence="10">2.4.1.-</ecNumber>
    </recommendedName>
</protein>
<feature type="transmembrane region" description="Helical" evidence="10">
    <location>
        <begin position="333"/>
        <end position="350"/>
    </location>
</feature>
<evidence type="ECO:0000256" key="5">
    <source>
        <dbReference type="ARBA" id="ARBA00022679"/>
    </source>
</evidence>
<feature type="transmembrane region" description="Helical" evidence="10">
    <location>
        <begin position="301"/>
        <end position="321"/>
    </location>
</feature>
<dbReference type="OrthoDB" id="497541at2759"/>
<evidence type="ECO:0000256" key="9">
    <source>
        <dbReference type="ARBA" id="ARBA00023136"/>
    </source>
</evidence>
<evidence type="ECO:0000256" key="1">
    <source>
        <dbReference type="ARBA" id="ARBA00004477"/>
    </source>
</evidence>
<keyword evidence="6 10" id="KW-0812">Transmembrane</keyword>
<feature type="transmembrane region" description="Helical" evidence="10">
    <location>
        <begin position="268"/>
        <end position="289"/>
    </location>
</feature>
<feature type="transmembrane region" description="Helical" evidence="10">
    <location>
        <begin position="166"/>
        <end position="186"/>
    </location>
</feature>
<dbReference type="GO" id="GO:0005789">
    <property type="term" value="C:endoplasmic reticulum membrane"/>
    <property type="evidence" value="ECO:0007669"/>
    <property type="project" value="UniProtKB-SubCell"/>
</dbReference>
<feature type="transmembrane region" description="Helical" evidence="10">
    <location>
        <begin position="370"/>
        <end position="390"/>
    </location>
</feature>
<dbReference type="PANTHER" id="PTHR22760:SF2">
    <property type="entry name" value="ALPHA-1,2-MANNOSYLTRANSFERASE ALG9"/>
    <property type="match status" value="1"/>
</dbReference>
<dbReference type="AlphaFoldDB" id="A0A9W9CQP1"/>
<keyword evidence="4 10" id="KW-0328">Glycosyltransferase</keyword>
<reference evidence="12" key="1">
    <citation type="submission" date="2022-10" db="EMBL/GenBank/DDBJ databases">
        <title>Tapping the CABI collections for fungal endophytes: first genome assemblies for Collariella, Neodidymelliopsis, Ascochyta clinopodiicola, Didymella pomorum, Didymosphaeria variabile, Neocosmospora piperis and Neocucurbitaria cava.</title>
        <authorList>
            <person name="Hill R."/>
        </authorList>
    </citation>
    <scope>NUCLEOTIDE SEQUENCE</scope>
    <source>
        <strain evidence="12">IMI 356814</strain>
    </source>
</reference>
<comment type="pathway">
    <text evidence="2">Protein modification; protein glycosylation.</text>
</comment>
<keyword evidence="7 10" id="KW-0256">Endoplasmic reticulum</keyword>
<evidence type="ECO:0000256" key="11">
    <source>
        <dbReference type="SAM" id="SignalP"/>
    </source>
</evidence>
<feature type="transmembrane region" description="Helical" evidence="10">
    <location>
        <begin position="85"/>
        <end position="104"/>
    </location>
</feature>
<feature type="chain" id="PRO_5040718449" description="Mannosyltransferase" evidence="11">
    <location>
        <begin position="23"/>
        <end position="572"/>
    </location>
</feature>
<keyword evidence="13" id="KW-1185">Reference proteome</keyword>
<dbReference type="Pfam" id="PF03901">
    <property type="entry name" value="Glyco_transf_22"/>
    <property type="match status" value="1"/>
</dbReference>
<dbReference type="PANTHER" id="PTHR22760">
    <property type="entry name" value="GLYCOSYLTRANSFERASE"/>
    <property type="match status" value="1"/>
</dbReference>
<keyword evidence="5" id="KW-0808">Transferase</keyword>
<evidence type="ECO:0000256" key="8">
    <source>
        <dbReference type="ARBA" id="ARBA00022989"/>
    </source>
</evidence>
<accession>A0A9W9CQP1</accession>
<comment type="caution">
    <text evidence="12">The sequence shown here is derived from an EMBL/GenBank/DDBJ whole genome shotgun (WGS) entry which is preliminary data.</text>
</comment>
<gene>
    <name evidence="12" type="ORF">N0V83_002318</name>
</gene>
<evidence type="ECO:0000256" key="6">
    <source>
        <dbReference type="ARBA" id="ARBA00022692"/>
    </source>
</evidence>
<feature type="transmembrane region" description="Helical" evidence="10">
    <location>
        <begin position="111"/>
        <end position="130"/>
    </location>
</feature>
<keyword evidence="11" id="KW-0732">Signal</keyword>
<evidence type="ECO:0000256" key="7">
    <source>
        <dbReference type="ARBA" id="ARBA00022824"/>
    </source>
</evidence>
<feature type="signal peptide" evidence="11">
    <location>
        <begin position="1"/>
        <end position="22"/>
    </location>
</feature>
<keyword evidence="8 10" id="KW-1133">Transmembrane helix</keyword>
<name>A0A9W9CQP1_9PLEO</name>
<evidence type="ECO:0000313" key="13">
    <source>
        <dbReference type="Proteomes" id="UP001140560"/>
    </source>
</evidence>
<dbReference type="GO" id="GO:0006487">
    <property type="term" value="P:protein N-linked glycosylation"/>
    <property type="evidence" value="ECO:0007669"/>
    <property type="project" value="TreeGrafter"/>
</dbReference>
<evidence type="ECO:0000256" key="4">
    <source>
        <dbReference type="ARBA" id="ARBA00022676"/>
    </source>
</evidence>
<dbReference type="InterPro" id="IPR005599">
    <property type="entry name" value="GPI_mannosylTrfase"/>
</dbReference>
<dbReference type="GO" id="GO:0000026">
    <property type="term" value="F:alpha-1,2-mannosyltransferase activity"/>
    <property type="evidence" value="ECO:0007669"/>
    <property type="project" value="TreeGrafter"/>
</dbReference>
<proteinExistence type="inferred from homology"/>
<dbReference type="Proteomes" id="UP001140560">
    <property type="component" value="Unassembled WGS sequence"/>
</dbReference>
<evidence type="ECO:0000256" key="3">
    <source>
        <dbReference type="ARBA" id="ARBA00007063"/>
    </source>
</evidence>
<comment type="subcellular location">
    <subcellularLocation>
        <location evidence="1 10">Endoplasmic reticulum membrane</location>
        <topology evidence="1 10">Multi-pass membrane protein</topology>
    </subcellularLocation>
</comment>
<evidence type="ECO:0000256" key="10">
    <source>
        <dbReference type="RuleBase" id="RU363075"/>
    </source>
</evidence>
<comment type="similarity">
    <text evidence="3 10">Belongs to the glycosyltransferase 22 family.</text>
</comment>
<organism evidence="12 13">
    <name type="scientific">Neocucurbitaria cava</name>
    <dbReference type="NCBI Taxonomy" id="798079"/>
    <lineage>
        <taxon>Eukaryota</taxon>
        <taxon>Fungi</taxon>
        <taxon>Dikarya</taxon>
        <taxon>Ascomycota</taxon>
        <taxon>Pezizomycotina</taxon>
        <taxon>Dothideomycetes</taxon>
        <taxon>Pleosporomycetidae</taxon>
        <taxon>Pleosporales</taxon>
        <taxon>Pleosporineae</taxon>
        <taxon>Cucurbitariaceae</taxon>
        <taxon>Neocucurbitaria</taxon>
    </lineage>
</organism>